<keyword evidence="1" id="KW-0472">Membrane</keyword>
<feature type="transmembrane region" description="Helical" evidence="1">
    <location>
        <begin position="54"/>
        <end position="77"/>
    </location>
</feature>
<name>A0ABQ5YNY7_9NEIS</name>
<proteinExistence type="predicted"/>
<sequence length="188" mass="20350">MLPLFKDAIDLACFRVKPVPHYAYTWWQPVLLLTVLGALPALGAPDLKASVPVLMVFFIAMTWLQALALTLFFAWWLKLGKRWNGQGTLFPLVVLATSSQLLEPLLSAVPPRVALPLTGLLAFYQIAVLTHALNKATGVGMKHVLLGLLAYLPTALILGLLALSIAGRAGWLPPLPAEAVPATQQEQN</sequence>
<evidence type="ECO:0000313" key="2">
    <source>
        <dbReference type="EMBL" id="GLR15061.1"/>
    </source>
</evidence>
<evidence type="ECO:0000313" key="3">
    <source>
        <dbReference type="Proteomes" id="UP001156706"/>
    </source>
</evidence>
<keyword evidence="1" id="KW-1133">Transmembrane helix</keyword>
<reference evidence="3" key="1">
    <citation type="journal article" date="2019" name="Int. J. Syst. Evol. Microbiol.">
        <title>The Global Catalogue of Microorganisms (GCM) 10K type strain sequencing project: providing services to taxonomists for standard genome sequencing and annotation.</title>
        <authorList>
            <consortium name="The Broad Institute Genomics Platform"/>
            <consortium name="The Broad Institute Genome Sequencing Center for Infectious Disease"/>
            <person name="Wu L."/>
            <person name="Ma J."/>
        </authorList>
    </citation>
    <scope>NUCLEOTIDE SEQUENCE [LARGE SCALE GENOMIC DNA]</scope>
    <source>
        <strain evidence="3">NBRC 110044</strain>
    </source>
</reference>
<evidence type="ECO:0008006" key="4">
    <source>
        <dbReference type="Google" id="ProtNLM"/>
    </source>
</evidence>
<feature type="transmembrane region" description="Helical" evidence="1">
    <location>
        <begin position="145"/>
        <end position="166"/>
    </location>
</feature>
<protein>
    <recommendedName>
        <fullName evidence="4">Yip1 domain-containing protein</fullName>
    </recommendedName>
</protein>
<dbReference type="Proteomes" id="UP001156706">
    <property type="component" value="Unassembled WGS sequence"/>
</dbReference>
<feature type="transmembrane region" description="Helical" evidence="1">
    <location>
        <begin position="21"/>
        <end position="42"/>
    </location>
</feature>
<dbReference type="EMBL" id="BSOG01000006">
    <property type="protein sequence ID" value="GLR15061.1"/>
    <property type="molecule type" value="Genomic_DNA"/>
</dbReference>
<comment type="caution">
    <text evidence="2">The sequence shown here is derived from an EMBL/GenBank/DDBJ whole genome shotgun (WGS) entry which is preliminary data.</text>
</comment>
<gene>
    <name evidence="2" type="ORF">GCM10007907_38510</name>
</gene>
<accession>A0ABQ5YNY7</accession>
<keyword evidence="1" id="KW-0812">Transmembrane</keyword>
<dbReference type="RefSeq" id="WP_284198125.1">
    <property type="nucleotide sequence ID" value="NZ_BSOG01000006.1"/>
</dbReference>
<evidence type="ECO:0000256" key="1">
    <source>
        <dbReference type="SAM" id="Phobius"/>
    </source>
</evidence>
<organism evidence="2 3">
    <name type="scientific">Chitinimonas prasina</name>
    <dbReference type="NCBI Taxonomy" id="1434937"/>
    <lineage>
        <taxon>Bacteria</taxon>
        <taxon>Pseudomonadati</taxon>
        <taxon>Pseudomonadota</taxon>
        <taxon>Betaproteobacteria</taxon>
        <taxon>Neisseriales</taxon>
        <taxon>Chitinibacteraceae</taxon>
        <taxon>Chitinimonas</taxon>
    </lineage>
</organism>
<keyword evidence="3" id="KW-1185">Reference proteome</keyword>